<proteinExistence type="inferred from homology"/>
<evidence type="ECO:0000313" key="5">
    <source>
        <dbReference type="Proteomes" id="UP000478636"/>
    </source>
</evidence>
<dbReference type="InterPro" id="IPR000868">
    <property type="entry name" value="Isochorismatase-like_dom"/>
</dbReference>
<dbReference type="Proteomes" id="UP000478636">
    <property type="component" value="Unassembled WGS sequence"/>
</dbReference>
<dbReference type="InterPro" id="IPR036380">
    <property type="entry name" value="Isochorismatase-like_sf"/>
</dbReference>
<comment type="caution">
    <text evidence="4">The sequence shown here is derived from an EMBL/GenBank/DDBJ whole genome shotgun (WGS) entry which is preliminary data.</text>
</comment>
<dbReference type="Pfam" id="PF00857">
    <property type="entry name" value="Isochorismatase"/>
    <property type="match status" value="1"/>
</dbReference>
<sequence>MTNFNNNDTAIVITDPQNEFLKPVGKGFGLTKDVLDKYQTIDNLITLVREATRKGYKVFISAHFFYPHDHNWQFGGAGEQMMLSEGMFARKSQFEPIEAGSGADFIDELKPFLDDIIITSPHKIFGPESNDLYLQLRKNGINKVIMAGMNANLCVESHTRALVENGFELFVANDAIGAPGQAAYDAATTNLGYVTSGVKPTADLIAEL</sequence>
<dbReference type="AlphaFoldDB" id="A0A6L7A6C5"/>
<reference evidence="4 5" key="1">
    <citation type="submission" date="2019-12" db="EMBL/GenBank/DDBJ databases">
        <title>Complete genome sequence of Leuconostoc lactis strain AVN1 provides insights into metabolic potential.</title>
        <authorList>
            <person name="Besrour N."/>
            <person name="Najjari A."/>
            <person name="Fhoula I."/>
            <person name="Jaballah S."/>
            <person name="Klibi N."/>
            <person name="Ouzari H.I."/>
        </authorList>
    </citation>
    <scope>NUCLEOTIDE SEQUENCE [LARGE SCALE GENOMIC DNA]</scope>
    <source>
        <strain evidence="4 5">AVN1</strain>
    </source>
</reference>
<dbReference type="EMBL" id="WSZI01000013">
    <property type="protein sequence ID" value="MWN21137.1"/>
    <property type="molecule type" value="Genomic_DNA"/>
</dbReference>
<dbReference type="InterPro" id="IPR050272">
    <property type="entry name" value="Isochorismatase-like_hydrls"/>
</dbReference>
<dbReference type="GO" id="GO:0016787">
    <property type="term" value="F:hydrolase activity"/>
    <property type="evidence" value="ECO:0007669"/>
    <property type="project" value="UniProtKB-KW"/>
</dbReference>
<dbReference type="SUPFAM" id="SSF52499">
    <property type="entry name" value="Isochorismatase-like hydrolases"/>
    <property type="match status" value="1"/>
</dbReference>
<gene>
    <name evidence="4" type="ORF">GQS40_05540</name>
</gene>
<dbReference type="Gene3D" id="3.40.50.850">
    <property type="entry name" value="Isochorismatase-like"/>
    <property type="match status" value="1"/>
</dbReference>
<name>A0A6L7A6C5_LEULA</name>
<feature type="domain" description="Isochorismatase-like" evidence="3">
    <location>
        <begin position="9"/>
        <end position="192"/>
    </location>
</feature>
<keyword evidence="2" id="KW-0378">Hydrolase</keyword>
<accession>A0A6L7A6C5</accession>
<evidence type="ECO:0000313" key="4">
    <source>
        <dbReference type="EMBL" id="MWN21137.1"/>
    </source>
</evidence>
<organism evidence="4 5">
    <name type="scientific">Leuconostoc lactis</name>
    <dbReference type="NCBI Taxonomy" id="1246"/>
    <lineage>
        <taxon>Bacteria</taxon>
        <taxon>Bacillati</taxon>
        <taxon>Bacillota</taxon>
        <taxon>Bacilli</taxon>
        <taxon>Lactobacillales</taxon>
        <taxon>Lactobacillaceae</taxon>
        <taxon>Leuconostoc</taxon>
    </lineage>
</organism>
<dbReference type="PANTHER" id="PTHR43540">
    <property type="entry name" value="PEROXYUREIDOACRYLATE/UREIDOACRYLATE AMIDOHYDROLASE-RELATED"/>
    <property type="match status" value="1"/>
</dbReference>
<dbReference type="CDD" id="cd00431">
    <property type="entry name" value="cysteine_hydrolases"/>
    <property type="match status" value="1"/>
</dbReference>
<evidence type="ECO:0000256" key="1">
    <source>
        <dbReference type="ARBA" id="ARBA00006336"/>
    </source>
</evidence>
<evidence type="ECO:0000256" key="2">
    <source>
        <dbReference type="ARBA" id="ARBA00022801"/>
    </source>
</evidence>
<protein>
    <submittedName>
        <fullName evidence="4">Isochorismatase family protein</fullName>
    </submittedName>
</protein>
<comment type="similarity">
    <text evidence="1">Belongs to the isochorismatase family.</text>
</comment>
<evidence type="ECO:0000259" key="3">
    <source>
        <dbReference type="Pfam" id="PF00857"/>
    </source>
</evidence>